<dbReference type="EMBL" id="BART01022343">
    <property type="protein sequence ID" value="GAG95199.1"/>
    <property type="molecule type" value="Genomic_DNA"/>
</dbReference>
<name>X1BH00_9ZZZZ</name>
<sequence length="38" mass="4213">MGVSVVMGRVSDGVAQHMKEFPDDQTFVVSQEKEVDMV</sequence>
<gene>
    <name evidence="1" type="ORF">S01H4_40922</name>
</gene>
<accession>X1BH00</accession>
<reference evidence="1" key="1">
    <citation type="journal article" date="2014" name="Front. Microbiol.">
        <title>High frequency of phylogenetically diverse reductive dehalogenase-homologous genes in deep subseafloor sedimentary metagenomes.</title>
        <authorList>
            <person name="Kawai M."/>
            <person name="Futagami T."/>
            <person name="Toyoda A."/>
            <person name="Takaki Y."/>
            <person name="Nishi S."/>
            <person name="Hori S."/>
            <person name="Arai W."/>
            <person name="Tsubouchi T."/>
            <person name="Morono Y."/>
            <person name="Uchiyama I."/>
            <person name="Ito T."/>
            <person name="Fujiyama A."/>
            <person name="Inagaki F."/>
            <person name="Takami H."/>
        </authorList>
    </citation>
    <scope>NUCLEOTIDE SEQUENCE</scope>
    <source>
        <strain evidence="1">Expedition CK06-06</strain>
    </source>
</reference>
<evidence type="ECO:0000313" key="1">
    <source>
        <dbReference type="EMBL" id="GAG95199.1"/>
    </source>
</evidence>
<dbReference type="AlphaFoldDB" id="X1BH00"/>
<proteinExistence type="predicted"/>
<organism evidence="1">
    <name type="scientific">marine sediment metagenome</name>
    <dbReference type="NCBI Taxonomy" id="412755"/>
    <lineage>
        <taxon>unclassified sequences</taxon>
        <taxon>metagenomes</taxon>
        <taxon>ecological metagenomes</taxon>
    </lineage>
</organism>
<comment type="caution">
    <text evidence="1">The sequence shown here is derived from an EMBL/GenBank/DDBJ whole genome shotgun (WGS) entry which is preliminary data.</text>
</comment>
<feature type="non-terminal residue" evidence="1">
    <location>
        <position position="38"/>
    </location>
</feature>
<protein>
    <submittedName>
        <fullName evidence="1">Uncharacterized protein</fullName>
    </submittedName>
</protein>